<protein>
    <submittedName>
        <fullName evidence="1">Uncharacterized protein</fullName>
    </submittedName>
</protein>
<dbReference type="AlphaFoldDB" id="M0DKQ3"/>
<sequence>MPSQATHTIDVTELGFDESGAIEIRTETTADSGTVVTAECHGQEWTLTFDEYGELTDKPARAAPRWLGPAIKKAAPQLRVA</sequence>
<proteinExistence type="predicted"/>
<dbReference type="OrthoDB" id="329973at2157"/>
<accession>M0DKQ3</accession>
<comment type="caution">
    <text evidence="1">The sequence shown here is derived from an EMBL/GenBank/DDBJ whole genome shotgun (WGS) entry which is preliminary data.</text>
</comment>
<evidence type="ECO:0000313" key="2">
    <source>
        <dbReference type="Proteomes" id="UP000011523"/>
    </source>
</evidence>
<gene>
    <name evidence="1" type="ORF">C472_12710</name>
</gene>
<name>M0DKQ3_9EURY</name>
<reference evidence="1 2" key="1">
    <citation type="journal article" date="2014" name="PLoS Genet.">
        <title>Phylogenetically driven sequencing of extremely halophilic archaea reveals strategies for static and dynamic osmo-response.</title>
        <authorList>
            <person name="Becker E.A."/>
            <person name="Seitzer P.M."/>
            <person name="Tritt A."/>
            <person name="Larsen D."/>
            <person name="Krusor M."/>
            <person name="Yao A.I."/>
            <person name="Wu D."/>
            <person name="Madern D."/>
            <person name="Eisen J.A."/>
            <person name="Darling A.E."/>
            <person name="Facciotti M.T."/>
        </authorList>
    </citation>
    <scope>NUCLEOTIDE SEQUENCE [LARGE SCALE GENOMIC DNA]</scope>
    <source>
        <strain evidence="1 2">DSM 14210</strain>
    </source>
</reference>
<keyword evidence="2" id="KW-1185">Reference proteome</keyword>
<evidence type="ECO:0000313" key="1">
    <source>
        <dbReference type="EMBL" id="ELZ35398.1"/>
    </source>
</evidence>
<dbReference type="RefSeq" id="WP_006630189.1">
    <property type="nucleotide sequence ID" value="NZ_AOJD01000064.1"/>
</dbReference>
<dbReference type="EMBL" id="AOJD01000064">
    <property type="protein sequence ID" value="ELZ35398.1"/>
    <property type="molecule type" value="Genomic_DNA"/>
</dbReference>
<dbReference type="PATRIC" id="fig|1227485.3.peg.2494"/>
<dbReference type="Proteomes" id="UP000011523">
    <property type="component" value="Unassembled WGS sequence"/>
</dbReference>
<organism evidence="1 2">
    <name type="scientific">Halorubrum tebenquichense DSM 14210</name>
    <dbReference type="NCBI Taxonomy" id="1227485"/>
    <lineage>
        <taxon>Archaea</taxon>
        <taxon>Methanobacteriati</taxon>
        <taxon>Methanobacteriota</taxon>
        <taxon>Stenosarchaea group</taxon>
        <taxon>Halobacteria</taxon>
        <taxon>Halobacteriales</taxon>
        <taxon>Haloferacaceae</taxon>
        <taxon>Halorubrum</taxon>
    </lineage>
</organism>